<dbReference type="AlphaFoldDB" id="A0A6U0HS32"/>
<organism evidence="5">
    <name type="scientific">Micromonas pusilla</name>
    <name type="common">Picoplanktonic green alga</name>
    <name type="synonym">Chromulina pusilla</name>
    <dbReference type="NCBI Taxonomy" id="38833"/>
    <lineage>
        <taxon>Eukaryota</taxon>
        <taxon>Viridiplantae</taxon>
        <taxon>Chlorophyta</taxon>
        <taxon>Mamiellophyceae</taxon>
        <taxon>Mamiellales</taxon>
        <taxon>Mamiellaceae</taxon>
        <taxon>Micromonas</taxon>
    </lineage>
</organism>
<keyword evidence="3" id="KW-1133">Transmembrane helix</keyword>
<evidence type="ECO:0000313" key="4">
    <source>
        <dbReference type="EMBL" id="CAD8237458.1"/>
    </source>
</evidence>
<reference evidence="5" key="1">
    <citation type="submission" date="2021-01" db="EMBL/GenBank/DDBJ databases">
        <authorList>
            <person name="Corre E."/>
            <person name="Pelletier E."/>
            <person name="Niang G."/>
            <person name="Scheremetjew M."/>
            <person name="Finn R."/>
            <person name="Kale V."/>
            <person name="Holt S."/>
            <person name="Cochrane G."/>
            <person name="Meng A."/>
            <person name="Brown T."/>
            <person name="Cohen L."/>
        </authorList>
    </citation>
    <scope>NUCLEOTIDE SEQUENCE</scope>
    <source>
        <strain evidence="5">RCC1614</strain>
    </source>
</reference>
<keyword evidence="2" id="KW-0648">Protein biosynthesis</keyword>
<dbReference type="InterPro" id="IPR002769">
    <property type="entry name" value="eIF6"/>
</dbReference>
<dbReference type="GO" id="GO:0042256">
    <property type="term" value="P:cytosolic ribosome assembly"/>
    <property type="evidence" value="ECO:0007669"/>
    <property type="project" value="InterPro"/>
</dbReference>
<proteinExistence type="predicted"/>
<evidence type="ECO:0008006" key="6">
    <source>
        <dbReference type="Google" id="ProtNLM"/>
    </source>
</evidence>
<dbReference type="EMBL" id="HBDY01007733">
    <property type="protein sequence ID" value="CAD8237461.1"/>
    <property type="molecule type" value="Transcribed_RNA"/>
</dbReference>
<dbReference type="Pfam" id="PF01912">
    <property type="entry name" value="eIF-6"/>
    <property type="match status" value="1"/>
</dbReference>
<dbReference type="SMART" id="SM00654">
    <property type="entry name" value="eIF6"/>
    <property type="match status" value="1"/>
</dbReference>
<accession>A0A6U0HS32</accession>
<dbReference type="EMBL" id="HBDY01007731">
    <property type="protein sequence ID" value="CAD8237458.1"/>
    <property type="molecule type" value="Transcribed_RNA"/>
</dbReference>
<dbReference type="GO" id="GO:0043022">
    <property type="term" value="F:ribosome binding"/>
    <property type="evidence" value="ECO:0007669"/>
    <property type="project" value="InterPro"/>
</dbReference>
<evidence type="ECO:0000256" key="2">
    <source>
        <dbReference type="ARBA" id="ARBA00022917"/>
    </source>
</evidence>
<keyword evidence="1" id="KW-0396">Initiation factor</keyword>
<gene>
    <name evidence="4" type="ORF">MPUS1402_LOCUS5692</name>
    <name evidence="5" type="ORF">MPUS1402_LOCUS5694</name>
</gene>
<keyword evidence="3" id="KW-0812">Transmembrane</keyword>
<evidence type="ECO:0000256" key="3">
    <source>
        <dbReference type="SAM" id="Phobius"/>
    </source>
</evidence>
<dbReference type="SUPFAM" id="SSF55909">
    <property type="entry name" value="Pentein"/>
    <property type="match status" value="1"/>
</dbReference>
<dbReference type="PANTHER" id="PTHR10784">
    <property type="entry name" value="TRANSLATION INITIATION FACTOR 6"/>
    <property type="match status" value="1"/>
</dbReference>
<sequence length="151" mass="16494">MLLSYILIWTKKRKKSYLMSLASKFFGRCCLFPVFPVLLILQYLLQTIAGNILVGSYCAFSNQGGIVHPHTKIEDLDELSALLQVPLVAGTVNRGSDVISAGLIANDWTAFCGLDTTSTELQVVENIFKLKSAQSSALVTNLRASLVDVLV</sequence>
<evidence type="ECO:0000313" key="5">
    <source>
        <dbReference type="EMBL" id="CAD8237461.1"/>
    </source>
</evidence>
<keyword evidence="3" id="KW-0472">Membrane</keyword>
<dbReference type="Gene3D" id="3.75.10.10">
    <property type="entry name" value="L-arginine/glycine Amidinotransferase, Chain A"/>
    <property type="match status" value="1"/>
</dbReference>
<dbReference type="GO" id="GO:0003743">
    <property type="term" value="F:translation initiation factor activity"/>
    <property type="evidence" value="ECO:0007669"/>
    <property type="project" value="UniProtKB-KW"/>
</dbReference>
<feature type="transmembrane region" description="Helical" evidence="3">
    <location>
        <begin position="21"/>
        <end position="45"/>
    </location>
</feature>
<protein>
    <recommendedName>
        <fullName evidence="6">Eukaryotic translation initiation factor 6</fullName>
    </recommendedName>
</protein>
<name>A0A6U0HS32_MICPS</name>
<evidence type="ECO:0000256" key="1">
    <source>
        <dbReference type="ARBA" id="ARBA00022540"/>
    </source>
</evidence>